<comment type="caution">
    <text evidence="2">The sequence shown here is derived from an EMBL/GenBank/DDBJ whole genome shotgun (WGS) entry which is preliminary data.</text>
</comment>
<reference evidence="3" key="1">
    <citation type="journal article" date="2019" name="Int. J. Syst. Evol. Microbiol.">
        <title>The Global Catalogue of Microorganisms (GCM) 10K type strain sequencing project: providing services to taxonomists for standard genome sequencing and annotation.</title>
        <authorList>
            <consortium name="The Broad Institute Genomics Platform"/>
            <consortium name="The Broad Institute Genome Sequencing Center for Infectious Disease"/>
            <person name="Wu L."/>
            <person name="Ma J."/>
        </authorList>
    </citation>
    <scope>NUCLEOTIDE SEQUENCE [LARGE SCALE GENOMIC DNA]</scope>
    <source>
        <strain evidence="3">CGMCC 4.7382</strain>
    </source>
</reference>
<sequence>MNEFLLVLTGGAVSLVTSAAVTWSLGRQAARGRDREVARESARQLTGLFIAARDARGAAVETLTEAEVVAVGITDRVVRERVRDVLRLLREHHLPEMEELSGVRSEQARRALCDHVLEVLGAHFRGERVPALPDPLRRMLDVENEVLGIRSGAGGAAGGQAVPVEADAADGGDASAPARKGRRKAGTTSRAGAAASGSPGASKDESDG</sequence>
<gene>
    <name evidence="2" type="ORF">ACFQRF_17210</name>
</gene>
<evidence type="ECO:0000313" key="3">
    <source>
        <dbReference type="Proteomes" id="UP001596540"/>
    </source>
</evidence>
<evidence type="ECO:0000256" key="1">
    <source>
        <dbReference type="SAM" id="MobiDB-lite"/>
    </source>
</evidence>
<organism evidence="2 3">
    <name type="scientific">Marinactinospora rubrisoli</name>
    <dbReference type="NCBI Taxonomy" id="2715399"/>
    <lineage>
        <taxon>Bacteria</taxon>
        <taxon>Bacillati</taxon>
        <taxon>Actinomycetota</taxon>
        <taxon>Actinomycetes</taxon>
        <taxon>Streptosporangiales</taxon>
        <taxon>Nocardiopsidaceae</taxon>
        <taxon>Marinactinospora</taxon>
    </lineage>
</organism>
<evidence type="ECO:0000313" key="2">
    <source>
        <dbReference type="EMBL" id="MFC7329474.1"/>
    </source>
</evidence>
<proteinExistence type="predicted"/>
<name>A0ABW2KHM4_9ACTN</name>
<protein>
    <recommendedName>
        <fullName evidence="4">Secreted protein</fullName>
    </recommendedName>
</protein>
<dbReference type="EMBL" id="JBHTBH010000008">
    <property type="protein sequence ID" value="MFC7329474.1"/>
    <property type="molecule type" value="Genomic_DNA"/>
</dbReference>
<keyword evidence="3" id="KW-1185">Reference proteome</keyword>
<feature type="compositionally biased region" description="Low complexity" evidence="1">
    <location>
        <begin position="186"/>
        <end position="201"/>
    </location>
</feature>
<feature type="region of interest" description="Disordered" evidence="1">
    <location>
        <begin position="152"/>
        <end position="208"/>
    </location>
</feature>
<accession>A0ABW2KHM4</accession>
<evidence type="ECO:0008006" key="4">
    <source>
        <dbReference type="Google" id="ProtNLM"/>
    </source>
</evidence>
<feature type="compositionally biased region" description="Low complexity" evidence="1">
    <location>
        <begin position="159"/>
        <end position="178"/>
    </location>
</feature>
<dbReference type="RefSeq" id="WP_379872125.1">
    <property type="nucleotide sequence ID" value="NZ_JBHTBH010000008.1"/>
</dbReference>
<dbReference type="Proteomes" id="UP001596540">
    <property type="component" value="Unassembled WGS sequence"/>
</dbReference>